<dbReference type="Pfam" id="PF10005">
    <property type="entry name" value="Zn_ribbon_DZR_6"/>
    <property type="match status" value="1"/>
</dbReference>
<accession>A0ABS5EWT8</accession>
<dbReference type="Pfam" id="PF15887">
    <property type="entry name" value="Peptidase_Mx"/>
    <property type="match status" value="1"/>
</dbReference>
<comment type="caution">
    <text evidence="2">The sequence shown here is derived from an EMBL/GenBank/DDBJ whole genome shotgun (WGS) entry which is preliminary data.</text>
</comment>
<gene>
    <name evidence="2" type="ORF">GXW71_10460</name>
</gene>
<keyword evidence="3" id="KW-1185">Reference proteome</keyword>
<evidence type="ECO:0000313" key="3">
    <source>
        <dbReference type="Proteomes" id="UP001196870"/>
    </source>
</evidence>
<dbReference type="Proteomes" id="UP001196870">
    <property type="component" value="Unassembled WGS sequence"/>
</dbReference>
<name>A0ABS5EWT8_9PROT</name>
<dbReference type="InterPro" id="IPR011201">
    <property type="entry name" value="Zinc-ribbon_6_bact"/>
</dbReference>
<evidence type="ECO:0000259" key="1">
    <source>
        <dbReference type="Pfam" id="PF10005"/>
    </source>
</evidence>
<feature type="domain" description="Zinc-ribbon" evidence="1">
    <location>
        <begin position="3"/>
        <end position="94"/>
    </location>
</feature>
<organism evidence="2 3">
    <name type="scientific">Plastoroseomonas hellenica</name>
    <dbReference type="NCBI Taxonomy" id="2687306"/>
    <lineage>
        <taxon>Bacteria</taxon>
        <taxon>Pseudomonadati</taxon>
        <taxon>Pseudomonadota</taxon>
        <taxon>Alphaproteobacteria</taxon>
        <taxon>Acetobacterales</taxon>
        <taxon>Acetobacteraceae</taxon>
        <taxon>Plastoroseomonas</taxon>
    </lineage>
</organism>
<dbReference type="InterPro" id="IPR031321">
    <property type="entry name" value="UCP012641"/>
</dbReference>
<dbReference type="PIRSF" id="PIRSF012641">
    <property type="entry name" value="UCP012641"/>
    <property type="match status" value="1"/>
</dbReference>
<reference evidence="3" key="1">
    <citation type="journal article" date="2021" name="Syst. Appl. Microbiol.">
        <title>Roseomonas hellenica sp. nov., isolated from roots of wild-growing Alkanna tinctoria.</title>
        <authorList>
            <person name="Rat A."/>
            <person name="Naranjo H.D."/>
            <person name="Lebbe L."/>
            <person name="Cnockaert M."/>
            <person name="Krigas N."/>
            <person name="Grigoriadou K."/>
            <person name="Maloupa E."/>
            <person name="Willems A."/>
        </authorList>
    </citation>
    <scope>NUCLEOTIDE SEQUENCE [LARGE SCALE GENOMIC DNA]</scope>
    <source>
        <strain evidence="3">LMG 31523</strain>
    </source>
</reference>
<proteinExistence type="predicted"/>
<protein>
    <recommendedName>
        <fullName evidence="1">Zinc-ribbon domain-containing protein</fullName>
    </recommendedName>
</protein>
<sequence length="352" mass="40371">MQLFKCQNCAQVLYFENTRCERCACALGYLPERGALSAVEPDGETWRAMADPGASYRFCVNWEKRACNWMVEAGAIECLCLACRHNRVIPDLSDPERLALWRKVEEAKRRLFYSLLKLRLPTPSPDSGDAEPLVFDILADPPDRSAPKVMTGHDNGVITFSLTEAGDAERERVRTAMGEPYRTLLGHFRHEVGHYYWDRLIRDRGRLDEFRHLFGDERADYGEALQRHHQTGPTADWQDRFVSAYATMHPWEDWAESWAHYLHIVDTLEMAGAFGVRISPEVAEAPAMETEVDFDPHRARGFQTLIDAWLPLTYAVNCLNRSMGQPDLYPFVLPPAAIAKLEYIHTVVREQR</sequence>
<dbReference type="Gene3D" id="3.40.390.70">
    <property type="match status" value="1"/>
</dbReference>
<dbReference type="EMBL" id="JAAGBB010000010">
    <property type="protein sequence ID" value="MBR0664772.1"/>
    <property type="molecule type" value="Genomic_DNA"/>
</dbReference>
<evidence type="ECO:0000313" key="2">
    <source>
        <dbReference type="EMBL" id="MBR0664772.1"/>
    </source>
</evidence>
<dbReference type="RefSeq" id="WP_211852435.1">
    <property type="nucleotide sequence ID" value="NZ_JAAGBB010000010.1"/>
</dbReference>